<keyword evidence="3" id="KW-0732">Signal</keyword>
<feature type="coiled-coil region" evidence="1">
    <location>
        <begin position="150"/>
        <end position="214"/>
    </location>
</feature>
<organism evidence="4">
    <name type="scientific">Meloidogyne graminicola</name>
    <dbReference type="NCBI Taxonomy" id="189291"/>
    <lineage>
        <taxon>Eukaryota</taxon>
        <taxon>Metazoa</taxon>
        <taxon>Ecdysozoa</taxon>
        <taxon>Nematoda</taxon>
        <taxon>Chromadorea</taxon>
        <taxon>Rhabditida</taxon>
        <taxon>Tylenchina</taxon>
        <taxon>Tylenchomorpha</taxon>
        <taxon>Tylenchoidea</taxon>
        <taxon>Meloidogynidae</taxon>
        <taxon>Meloidogyninae</taxon>
        <taxon>Meloidogyne</taxon>
    </lineage>
</organism>
<sequence length="287" mass="31576">MKFLCLVILAFTAVCAQDALSYEGGVNYADEGAMDMPQMPEMAFQQVDAEAEAMPAAKKAVAPKAPAAAKPLKKPVVTPRAIPAAPKAATKPWKYHPERNVQSVPANVKGDYPEMFKLNQALEAVKEDILSTNKQIGDERKWVIAVNKIIVSYTEKMKRVEDHIIALRKEMKNLYKKKKQIENLKLQKALEAKLKEALDELATLTNSLKHVQTKQGELNKSGSELRATIAGIKAQLAKLRGQTKPKAPVKAKSKAKAKAKGKGKGKGKGKAGKNKKNKKVKNTKRRF</sequence>
<dbReference type="AlphaFoldDB" id="A0A2R4SDE7"/>
<evidence type="ECO:0000256" key="2">
    <source>
        <dbReference type="SAM" id="MobiDB-lite"/>
    </source>
</evidence>
<accession>A0A2R4SDE7</accession>
<name>A0A2R4SDE7_9BILA</name>
<evidence type="ECO:0000313" key="4">
    <source>
        <dbReference type="EMBL" id="AVZ46778.1"/>
    </source>
</evidence>
<protein>
    <submittedName>
        <fullName evidence="4">Uncharacterized protein</fullName>
    </submittedName>
</protein>
<feature type="signal peptide" evidence="3">
    <location>
        <begin position="1"/>
        <end position="16"/>
    </location>
</feature>
<feature type="region of interest" description="Disordered" evidence="2">
    <location>
        <begin position="239"/>
        <end position="287"/>
    </location>
</feature>
<proteinExistence type="evidence at transcript level"/>
<feature type="chain" id="PRO_5015303131" evidence="3">
    <location>
        <begin position="17"/>
        <end position="287"/>
    </location>
</feature>
<dbReference type="EMBL" id="MF166622">
    <property type="protein sequence ID" value="AVZ46778.1"/>
    <property type="molecule type" value="mRNA"/>
</dbReference>
<reference evidence="4" key="1">
    <citation type="journal article" date="2016" name="Mol. Plant Pathol.">
        <title>Dual RNA-seq reveals Meloidogyne graminicola transcriptome and candidate effectors during the interaction with rice plants.</title>
        <authorList>
            <person name="Petitot A.S."/>
            <person name="Dereeper A."/>
            <person name="Agbessi M."/>
            <person name="Da Silva C."/>
            <person name="Guy J."/>
            <person name="Ardisson M."/>
            <person name="Fernandez D."/>
        </authorList>
    </citation>
    <scope>NUCLEOTIDE SEQUENCE</scope>
</reference>
<feature type="compositionally biased region" description="Basic residues" evidence="2">
    <location>
        <begin position="241"/>
        <end position="287"/>
    </location>
</feature>
<evidence type="ECO:0000256" key="1">
    <source>
        <dbReference type="SAM" id="Coils"/>
    </source>
</evidence>
<evidence type="ECO:0000256" key="3">
    <source>
        <dbReference type="SAM" id="SignalP"/>
    </source>
</evidence>
<keyword evidence="1" id="KW-0175">Coiled coil</keyword>
<dbReference type="Gene3D" id="1.10.287.1490">
    <property type="match status" value="1"/>
</dbReference>
<reference evidence="4" key="2">
    <citation type="submission" date="2017-05" db="EMBL/GenBank/DDBJ databases">
        <authorList>
            <person name="Song R."/>
            <person name="Chenine A.L."/>
            <person name="Ruprecht R.M."/>
        </authorList>
    </citation>
    <scope>NUCLEOTIDE SEQUENCE</scope>
</reference>